<dbReference type="InterPro" id="IPR011991">
    <property type="entry name" value="ArsR-like_HTH"/>
</dbReference>
<dbReference type="RefSeq" id="WP_273738027.1">
    <property type="nucleotide sequence ID" value="NZ_JAQIVI010000120.1"/>
</dbReference>
<dbReference type="AlphaFoldDB" id="A0ABD5SIL1"/>
<protein>
    <submittedName>
        <fullName evidence="2">Helix-turn-helix domain-containing protein</fullName>
    </submittedName>
</protein>
<dbReference type="Pfam" id="PF08279">
    <property type="entry name" value="HTH_11"/>
    <property type="match status" value="1"/>
</dbReference>
<dbReference type="SUPFAM" id="SSF46785">
    <property type="entry name" value="Winged helix' DNA-binding domain"/>
    <property type="match status" value="1"/>
</dbReference>
<dbReference type="Gene3D" id="1.10.10.10">
    <property type="entry name" value="Winged helix-like DNA-binding domain superfamily/Winged helix DNA-binding domain"/>
    <property type="match status" value="1"/>
</dbReference>
<feature type="domain" description="Helix-turn-helix type 11" evidence="1">
    <location>
        <begin position="27"/>
        <end position="57"/>
    </location>
</feature>
<evidence type="ECO:0000259" key="1">
    <source>
        <dbReference type="Pfam" id="PF08279"/>
    </source>
</evidence>
<comment type="caution">
    <text evidence="2">The sequence shown here is derived from an EMBL/GenBank/DDBJ whole genome shotgun (WGS) entry which is preliminary data.</text>
</comment>
<evidence type="ECO:0000313" key="3">
    <source>
        <dbReference type="Proteomes" id="UP001596383"/>
    </source>
</evidence>
<dbReference type="InterPro" id="IPR036388">
    <property type="entry name" value="WH-like_DNA-bd_sf"/>
</dbReference>
<dbReference type="Proteomes" id="UP001596383">
    <property type="component" value="Unassembled WGS sequence"/>
</dbReference>
<dbReference type="InterPro" id="IPR036390">
    <property type="entry name" value="WH_DNA-bd_sf"/>
</dbReference>
<dbReference type="CDD" id="cd00090">
    <property type="entry name" value="HTH_ARSR"/>
    <property type="match status" value="1"/>
</dbReference>
<dbReference type="InterPro" id="IPR013196">
    <property type="entry name" value="HTH_11"/>
</dbReference>
<accession>A0ABD5SIL1</accession>
<keyword evidence="3" id="KW-1185">Reference proteome</keyword>
<reference evidence="2 3" key="1">
    <citation type="journal article" date="2019" name="Int. J. Syst. Evol. Microbiol.">
        <title>The Global Catalogue of Microorganisms (GCM) 10K type strain sequencing project: providing services to taxonomists for standard genome sequencing and annotation.</title>
        <authorList>
            <consortium name="The Broad Institute Genomics Platform"/>
            <consortium name="The Broad Institute Genome Sequencing Center for Infectious Disease"/>
            <person name="Wu L."/>
            <person name="Ma J."/>
        </authorList>
    </citation>
    <scope>NUCLEOTIDE SEQUENCE [LARGE SCALE GENOMIC DNA]</scope>
    <source>
        <strain evidence="2 3">LMG 29247</strain>
    </source>
</reference>
<gene>
    <name evidence="2" type="ORF">ACFQE6_08170</name>
</gene>
<organism evidence="2 3">
    <name type="scientific">Natrinema soli</name>
    <dbReference type="NCBI Taxonomy" id="1930624"/>
    <lineage>
        <taxon>Archaea</taxon>
        <taxon>Methanobacteriati</taxon>
        <taxon>Methanobacteriota</taxon>
        <taxon>Stenosarchaea group</taxon>
        <taxon>Halobacteria</taxon>
        <taxon>Halobacteriales</taxon>
        <taxon>Natrialbaceae</taxon>
        <taxon>Natrinema</taxon>
    </lineage>
</organism>
<name>A0ABD5SIL1_9EURY</name>
<evidence type="ECO:0000313" key="2">
    <source>
        <dbReference type="EMBL" id="MFC6764986.1"/>
    </source>
</evidence>
<dbReference type="EMBL" id="JBHSWV010000120">
    <property type="protein sequence ID" value="MFC6764986.1"/>
    <property type="molecule type" value="Genomic_DNA"/>
</dbReference>
<proteinExistence type="predicted"/>
<sequence length="124" mass="13746">MSKPGPAPKITTENVLGVFAERDDDAEPLTAPEIAEQLDCTRRTVQKRLNELEEQGAVTRKKVGSRAVVWWVSSNDERSDTPDFRAGYGALAGSNFADEVEAVGDELDRDFRESERELFADDDA</sequence>